<reference evidence="4" key="1">
    <citation type="submission" date="2019-07" db="EMBL/GenBank/DDBJ databases">
        <authorList>
            <person name="Palmer J.M."/>
        </authorList>
    </citation>
    <scope>NUCLEOTIDE SEQUENCE</scope>
    <source>
        <strain evidence="4">PC9</strain>
    </source>
</reference>
<feature type="region of interest" description="Disordered" evidence="1">
    <location>
        <begin position="107"/>
        <end position="157"/>
    </location>
</feature>
<feature type="domain" description="Protein CPL1-like" evidence="3">
    <location>
        <begin position="177"/>
        <end position="236"/>
    </location>
</feature>
<feature type="signal peptide" evidence="2">
    <location>
        <begin position="1"/>
        <end position="23"/>
    </location>
</feature>
<dbReference type="EMBL" id="JACETU010000002">
    <property type="protein sequence ID" value="KAF7436829.1"/>
    <property type="molecule type" value="Genomic_DNA"/>
</dbReference>
<evidence type="ECO:0000256" key="2">
    <source>
        <dbReference type="SAM" id="SignalP"/>
    </source>
</evidence>
<evidence type="ECO:0000256" key="1">
    <source>
        <dbReference type="SAM" id="MobiDB-lite"/>
    </source>
</evidence>
<evidence type="ECO:0000313" key="5">
    <source>
        <dbReference type="Proteomes" id="UP000623687"/>
    </source>
</evidence>
<dbReference type="Pfam" id="PF21671">
    <property type="entry name" value="CPL1-like"/>
    <property type="match status" value="1"/>
</dbReference>
<gene>
    <name evidence="4" type="ORF">PC9H_003662</name>
</gene>
<evidence type="ECO:0000313" key="4">
    <source>
        <dbReference type="EMBL" id="KAF7436829.1"/>
    </source>
</evidence>
<evidence type="ECO:0000259" key="3">
    <source>
        <dbReference type="Pfam" id="PF21671"/>
    </source>
</evidence>
<dbReference type="InterPro" id="IPR038955">
    <property type="entry name" value="PriA/CPL1_fungi"/>
</dbReference>
<protein>
    <recommendedName>
        <fullName evidence="3">Protein CPL1-like domain-containing protein</fullName>
    </recommendedName>
</protein>
<sequence>MAFSFRLGACLAILAALLHVTVATAPKTGPSSCQKTEFWYKDAGCCLPSGGPPKPPPPPPSDSDCPPTSHYWGQKQGCCVPRNPAPPNNPPPQCRKGWQWVPALRKCTHEPTKPNNPKPAPSPKPKPGHGGGSGGGGYGHNHGGYGRRSTSMKSRSDSLCPQGLDACHIGGLGSREYECIDASTDLESCGGCTSTGQGQDCTAIRGAWNVGCEAGRCAIYTCAGGYRLSNDRSSCIHL</sequence>
<keyword evidence="2" id="KW-0732">Signal</keyword>
<dbReference type="AlphaFoldDB" id="A0A8H7A1V9"/>
<dbReference type="VEuPathDB" id="FungiDB:PC9H_003662"/>
<dbReference type="GeneID" id="59373480"/>
<dbReference type="InterPro" id="IPR048661">
    <property type="entry name" value="CPL1-like"/>
</dbReference>
<keyword evidence="5" id="KW-1185">Reference proteome</keyword>
<dbReference type="OrthoDB" id="439917at2759"/>
<feature type="compositionally biased region" description="Pro residues" evidence="1">
    <location>
        <begin position="114"/>
        <end position="125"/>
    </location>
</feature>
<dbReference type="RefSeq" id="XP_036634728.1">
    <property type="nucleotide sequence ID" value="XM_036773255.1"/>
</dbReference>
<organism evidence="4 5">
    <name type="scientific">Pleurotus ostreatus</name>
    <name type="common">Oyster mushroom</name>
    <name type="synonym">White-rot fungus</name>
    <dbReference type="NCBI Taxonomy" id="5322"/>
    <lineage>
        <taxon>Eukaryota</taxon>
        <taxon>Fungi</taxon>
        <taxon>Dikarya</taxon>
        <taxon>Basidiomycota</taxon>
        <taxon>Agaricomycotina</taxon>
        <taxon>Agaricomycetes</taxon>
        <taxon>Agaricomycetidae</taxon>
        <taxon>Agaricales</taxon>
        <taxon>Pleurotineae</taxon>
        <taxon>Pleurotaceae</taxon>
        <taxon>Pleurotus</taxon>
    </lineage>
</organism>
<feature type="chain" id="PRO_5034339473" description="Protein CPL1-like domain-containing protein" evidence="2">
    <location>
        <begin position="24"/>
        <end position="238"/>
    </location>
</feature>
<feature type="compositionally biased region" description="Gly residues" evidence="1">
    <location>
        <begin position="128"/>
        <end position="146"/>
    </location>
</feature>
<feature type="compositionally biased region" description="Polar residues" evidence="1">
    <location>
        <begin position="148"/>
        <end position="157"/>
    </location>
</feature>
<name>A0A8H7A1V9_PLEOS</name>
<dbReference type="Proteomes" id="UP000623687">
    <property type="component" value="Unassembled WGS sequence"/>
</dbReference>
<comment type="caution">
    <text evidence="4">The sequence shown here is derived from an EMBL/GenBank/DDBJ whole genome shotgun (WGS) entry which is preliminary data.</text>
</comment>
<proteinExistence type="predicted"/>
<dbReference type="PANTHER" id="PTHR35192:SF2">
    <property type="entry name" value="APPLE DOMAIN-CONTAINING PROTEIN"/>
    <property type="match status" value="1"/>
</dbReference>
<accession>A0A8H7A1V9</accession>
<dbReference type="PANTHER" id="PTHR35192">
    <property type="entry name" value="PROTEIN, PUTATIVE-RELATED"/>
    <property type="match status" value="1"/>
</dbReference>